<reference evidence="2 3" key="1">
    <citation type="submission" date="2024-06" db="EMBL/GenBank/DDBJ databases">
        <title>Chitinophaga defluvii sp. nov., isolated from municipal sewage.</title>
        <authorList>
            <person name="Zhang L."/>
        </authorList>
    </citation>
    <scope>NUCLEOTIDE SEQUENCE [LARGE SCALE GENOMIC DNA]</scope>
    <source>
        <strain evidence="2 3">H8</strain>
    </source>
</reference>
<dbReference type="PIRSF" id="PIRSF014728">
    <property type="entry name" value="PqaA"/>
    <property type="match status" value="1"/>
</dbReference>
<dbReference type="Proteomes" id="UP001549749">
    <property type="component" value="Unassembled WGS sequence"/>
</dbReference>
<name>A0ABV2T1W7_9BACT</name>
<dbReference type="Pfam" id="PF10142">
    <property type="entry name" value="PhoPQ_related"/>
    <property type="match status" value="1"/>
</dbReference>
<proteinExistence type="predicted"/>
<feature type="signal peptide" evidence="1">
    <location>
        <begin position="1"/>
        <end position="24"/>
    </location>
</feature>
<protein>
    <submittedName>
        <fullName evidence="2">PhoPQ-activated protein PqaA family protein</fullName>
    </submittedName>
</protein>
<feature type="chain" id="PRO_5047026102" evidence="1">
    <location>
        <begin position="25"/>
        <end position="452"/>
    </location>
</feature>
<gene>
    <name evidence="2" type="ORF">ABR189_06545</name>
</gene>
<dbReference type="InterPro" id="IPR009199">
    <property type="entry name" value="PhoPQ-act_pathogen-rel_PqaA"/>
</dbReference>
<dbReference type="EMBL" id="JBEXAC010000001">
    <property type="protein sequence ID" value="MET6997018.1"/>
    <property type="molecule type" value="Genomic_DNA"/>
</dbReference>
<dbReference type="PANTHER" id="PTHR31497">
    <property type="entry name" value="AUTOCRINE PROLIFERATION REPRESSOR PROTEIN A"/>
    <property type="match status" value="1"/>
</dbReference>
<evidence type="ECO:0000313" key="2">
    <source>
        <dbReference type="EMBL" id="MET6997018.1"/>
    </source>
</evidence>
<accession>A0ABV2T1W7</accession>
<organism evidence="2 3">
    <name type="scientific">Chitinophaga defluvii</name>
    <dbReference type="NCBI Taxonomy" id="3163343"/>
    <lineage>
        <taxon>Bacteria</taxon>
        <taxon>Pseudomonadati</taxon>
        <taxon>Bacteroidota</taxon>
        <taxon>Chitinophagia</taxon>
        <taxon>Chitinophagales</taxon>
        <taxon>Chitinophagaceae</taxon>
        <taxon>Chitinophaga</taxon>
    </lineage>
</organism>
<evidence type="ECO:0000313" key="3">
    <source>
        <dbReference type="Proteomes" id="UP001549749"/>
    </source>
</evidence>
<sequence>MTRCSYIKCLCLLFFVCAVVKVRAQDAITPATALGHYLNNGDKTFSWEIKESYNIGDVKSYTILLTSQQWREHTWKHQLNILVPATIKYDGALLFITGGSINKEGIPNWSGKDDQLTASFGEIARRNSAVVAVLKQTPNQPLYDNLVEDALISFTLHNFKKDGDYTWPLLFPMVKSAKRAMDAVQEFSKQELHQTINRFVVSGASKRGWTTWLTGANDSRVTAIAPMVIDMLNMPVSMNYQIKVWNDYSIQIEDYVKLGIVQDIESSSGRAIATMIDPYAYRSKLTMPKMIFMGTNDEYWPIDNIKNYYDSIPGQNLIHYIPNVGHSMGDKREAMENLSAFLGLTLTKSAYPMCTWKISPKKKGVKIAVKATADKLTDVIVWSATSSDMDFRNDKWESKSLGIKNKSQVITTEAFPASGYRAFYVNLKYKDANGGEYMESTRVFMTDTKKVL</sequence>
<evidence type="ECO:0000256" key="1">
    <source>
        <dbReference type="SAM" id="SignalP"/>
    </source>
</evidence>
<dbReference type="PANTHER" id="PTHR31497:SF0">
    <property type="entry name" value="AUTOCRINE PROLIFERATION REPRESSOR PROTEIN A"/>
    <property type="match status" value="1"/>
</dbReference>
<comment type="caution">
    <text evidence="2">The sequence shown here is derived from an EMBL/GenBank/DDBJ whole genome shotgun (WGS) entry which is preliminary data.</text>
</comment>
<keyword evidence="3" id="KW-1185">Reference proteome</keyword>
<keyword evidence="1" id="KW-0732">Signal</keyword>
<dbReference type="Gene3D" id="3.40.50.1820">
    <property type="entry name" value="alpha/beta hydrolase"/>
    <property type="match status" value="1"/>
</dbReference>
<dbReference type="InterPro" id="IPR029058">
    <property type="entry name" value="AB_hydrolase_fold"/>
</dbReference>
<dbReference type="SUPFAM" id="SSF53474">
    <property type="entry name" value="alpha/beta-Hydrolases"/>
    <property type="match status" value="1"/>
</dbReference>
<dbReference type="RefSeq" id="WP_354659659.1">
    <property type="nucleotide sequence ID" value="NZ_JBEXAC010000001.1"/>
</dbReference>